<dbReference type="EnsemblMetazoa" id="PPA29816.1">
    <property type="protein sequence ID" value="PPA29816.1"/>
    <property type="gene ID" value="WBGene00202685"/>
</dbReference>
<evidence type="ECO:0000256" key="1">
    <source>
        <dbReference type="ARBA" id="ARBA00022723"/>
    </source>
</evidence>
<dbReference type="PROSITE" id="PS50809">
    <property type="entry name" value="DM_2"/>
    <property type="match status" value="2"/>
</dbReference>
<dbReference type="PANTHER" id="PTHR12322:SF118">
    <property type="entry name" value="DM DOMAIN-CONTAINING PROTEIN"/>
    <property type="match status" value="1"/>
</dbReference>
<organism evidence="7 8">
    <name type="scientific">Pristionchus pacificus</name>
    <name type="common">Parasitic nematode worm</name>
    <dbReference type="NCBI Taxonomy" id="54126"/>
    <lineage>
        <taxon>Eukaryota</taxon>
        <taxon>Metazoa</taxon>
        <taxon>Ecdysozoa</taxon>
        <taxon>Nematoda</taxon>
        <taxon>Chromadorea</taxon>
        <taxon>Rhabditida</taxon>
        <taxon>Rhabditina</taxon>
        <taxon>Diplogasteromorpha</taxon>
        <taxon>Diplogasteroidea</taxon>
        <taxon>Neodiplogasteridae</taxon>
        <taxon>Pristionchus</taxon>
    </lineage>
</organism>
<evidence type="ECO:0000256" key="5">
    <source>
        <dbReference type="PROSITE-ProRule" id="PRU00070"/>
    </source>
</evidence>
<evidence type="ECO:0000256" key="3">
    <source>
        <dbReference type="ARBA" id="ARBA00023125"/>
    </source>
</evidence>
<dbReference type="Proteomes" id="UP000005239">
    <property type="component" value="Unassembled WGS sequence"/>
</dbReference>
<dbReference type="AlphaFoldDB" id="A0A2A6CJG4"/>
<keyword evidence="2 5" id="KW-0862">Zinc</keyword>
<proteinExistence type="predicted"/>
<reference evidence="7" key="2">
    <citation type="submission" date="2022-06" db="UniProtKB">
        <authorList>
            <consortium name="EnsemblMetazoa"/>
        </authorList>
    </citation>
    <scope>IDENTIFICATION</scope>
    <source>
        <strain evidence="7">PS312</strain>
    </source>
</reference>
<evidence type="ECO:0000313" key="8">
    <source>
        <dbReference type="Proteomes" id="UP000005239"/>
    </source>
</evidence>
<dbReference type="OrthoDB" id="5849055at2759"/>
<dbReference type="SUPFAM" id="SSF82927">
    <property type="entry name" value="Cysteine-rich DNA binding domain, (DM domain)"/>
    <property type="match status" value="2"/>
</dbReference>
<keyword evidence="4 5" id="KW-0539">Nucleus</keyword>
<feature type="DNA-binding region" description="DM" evidence="5">
    <location>
        <begin position="67"/>
        <end position="114"/>
    </location>
</feature>
<evidence type="ECO:0000256" key="6">
    <source>
        <dbReference type="SAM" id="MobiDB-lite"/>
    </source>
</evidence>
<comment type="subcellular location">
    <subcellularLocation>
        <location evidence="5">Nucleus</location>
    </subcellularLocation>
</comment>
<accession>A0A8R1UKH6</accession>
<dbReference type="SMART" id="SM00301">
    <property type="entry name" value="DM"/>
    <property type="match status" value="2"/>
</dbReference>
<dbReference type="Gene3D" id="4.10.1040.10">
    <property type="entry name" value="DM DNA-binding domain"/>
    <property type="match status" value="2"/>
</dbReference>
<gene>
    <name evidence="7" type="primary">WBGene00202685</name>
</gene>
<keyword evidence="1 5" id="KW-0479">Metal-binding</keyword>
<feature type="DNA-binding region" description="DM" evidence="5">
    <location>
        <begin position="299"/>
        <end position="346"/>
    </location>
</feature>
<accession>A0A2A6CJG4</accession>
<feature type="region of interest" description="Disordered" evidence="6">
    <location>
        <begin position="109"/>
        <end position="152"/>
    </location>
</feature>
<protein>
    <submittedName>
        <fullName evidence="7">Uncharacterized protein</fullName>
    </submittedName>
</protein>
<dbReference type="GO" id="GO:0000978">
    <property type="term" value="F:RNA polymerase II cis-regulatory region sequence-specific DNA binding"/>
    <property type="evidence" value="ECO:0000318"/>
    <property type="project" value="GO_Central"/>
</dbReference>
<dbReference type="GO" id="GO:0005634">
    <property type="term" value="C:nucleus"/>
    <property type="evidence" value="ECO:0000318"/>
    <property type="project" value="GO_Central"/>
</dbReference>
<dbReference type="GO" id="GO:0006357">
    <property type="term" value="P:regulation of transcription by RNA polymerase II"/>
    <property type="evidence" value="ECO:0000318"/>
    <property type="project" value="GO_Central"/>
</dbReference>
<feature type="compositionally biased region" description="Polar residues" evidence="6">
    <location>
        <begin position="114"/>
        <end position="127"/>
    </location>
</feature>
<sequence>MKRCVRCFVHGEMLSHSSIKCARKTCGCRKCELVDIRRGIKNQLDQMRKKRKVKLGHGSEKDVAYTCLRCRHHGVVAPKKFHSPCPFSACRCKSCVLIEERTRIEKELTRLQRRNNGSEAPASSVSASHAGEDRLQDETEKERTEASRALSAIDERTTTVASSLSSCETDETLSQEAQIILHLLIALAADPKSVYADNCVANIISNLLSQPTFDLPLSWLSEWPTINYLLGESLKRFPNLVRSLRRTRGDAVTLVASVRAKQCELVNRRRAIKSLLDKLRRRNKANRVFESANDSPYTCLRCRHHGVMASKRFHAPCPFSLCRCKSCDLIEERTQIEKELTQIHRRERNPGADTAIDSPKSTQTVLKAPDEEIISEAINDSILEVTSHTDDTETIGSSHSIHENDETEFLSPEAQIILDLITALSEDPKSVNPDNFDASAISNLLSLPTFDLPLSWLSEWPNIHDLLGESLKRFQIP</sequence>
<reference evidence="8" key="1">
    <citation type="journal article" date="2008" name="Nat. Genet.">
        <title>The Pristionchus pacificus genome provides a unique perspective on nematode lifestyle and parasitism.</title>
        <authorList>
            <person name="Dieterich C."/>
            <person name="Clifton S.W."/>
            <person name="Schuster L.N."/>
            <person name="Chinwalla A."/>
            <person name="Delehaunty K."/>
            <person name="Dinkelacker I."/>
            <person name="Fulton L."/>
            <person name="Fulton R."/>
            <person name="Godfrey J."/>
            <person name="Minx P."/>
            <person name="Mitreva M."/>
            <person name="Roeseler W."/>
            <person name="Tian H."/>
            <person name="Witte H."/>
            <person name="Yang S.P."/>
            <person name="Wilson R.K."/>
            <person name="Sommer R.J."/>
        </authorList>
    </citation>
    <scope>NUCLEOTIDE SEQUENCE [LARGE SCALE GENOMIC DNA]</scope>
    <source>
        <strain evidence="8">PS312</strain>
    </source>
</reference>
<dbReference type="GO" id="GO:0007548">
    <property type="term" value="P:sex differentiation"/>
    <property type="evidence" value="ECO:0000318"/>
    <property type="project" value="GO_Central"/>
</dbReference>
<evidence type="ECO:0000256" key="4">
    <source>
        <dbReference type="ARBA" id="ARBA00023242"/>
    </source>
</evidence>
<evidence type="ECO:0000256" key="2">
    <source>
        <dbReference type="ARBA" id="ARBA00022833"/>
    </source>
</evidence>
<keyword evidence="3 5" id="KW-0238">DNA-binding</keyword>
<dbReference type="GO" id="GO:0046872">
    <property type="term" value="F:metal ion binding"/>
    <property type="evidence" value="ECO:0007669"/>
    <property type="project" value="UniProtKB-KW"/>
</dbReference>
<dbReference type="InterPro" id="IPR001275">
    <property type="entry name" value="DM_DNA-bd"/>
</dbReference>
<dbReference type="GO" id="GO:0000981">
    <property type="term" value="F:DNA-binding transcription factor activity, RNA polymerase II-specific"/>
    <property type="evidence" value="ECO:0000318"/>
    <property type="project" value="GO_Central"/>
</dbReference>
<evidence type="ECO:0000313" key="7">
    <source>
        <dbReference type="EnsemblMetazoa" id="PPA29816.1"/>
    </source>
</evidence>
<feature type="compositionally biased region" description="Basic and acidic residues" evidence="6">
    <location>
        <begin position="130"/>
        <end position="146"/>
    </location>
</feature>
<name>A0A2A6CJG4_PRIPA</name>
<dbReference type="InterPro" id="IPR036407">
    <property type="entry name" value="DM_DNA-bd_sf"/>
</dbReference>
<dbReference type="Pfam" id="PF00751">
    <property type="entry name" value="DM"/>
    <property type="match status" value="2"/>
</dbReference>
<dbReference type="PANTHER" id="PTHR12322">
    <property type="entry name" value="DOUBLESEX AND MAB-3 RELATED TRANSCRIPTION FACTOR DMRT"/>
    <property type="match status" value="1"/>
</dbReference>
<dbReference type="InterPro" id="IPR026607">
    <property type="entry name" value="DMRT"/>
</dbReference>
<keyword evidence="8" id="KW-1185">Reference proteome</keyword>